<reference evidence="2 3" key="1">
    <citation type="submission" date="2014-03" db="EMBL/GenBank/DDBJ databases">
        <title>The genome of Kluyveromyces dobzhanskii.</title>
        <authorList>
            <person name="Nystedt B."/>
            <person name="Astrom S."/>
        </authorList>
    </citation>
    <scope>NUCLEOTIDE SEQUENCE [LARGE SCALE GENOMIC DNA]</scope>
    <source>
        <strain evidence="2 3">CBS 2104</strain>
    </source>
</reference>
<name>A0A0A8L8B6_9SACH</name>
<evidence type="ECO:0000256" key="1">
    <source>
        <dbReference type="SAM" id="Coils"/>
    </source>
</evidence>
<sequence length="315" mass="37136">MDLSKSYQDHVEALNNMLQNYKNELEDKDKQLTELRSQRRNSFNTNTELDLAEKIKEQSLTLEETSSRWHKQRSGYESKIEALQNEKHDLTMKLNAVRTQLQSLEAKTEGEFMEMRKKLNTAMRKAAYYVEDNQLLQEQMEELGNDRNILQEENSKLRERAGEFQDGDKTLQQFTLLKSKLLDHLKAIFGSFDKILQKESIDQAFNKLHNLEQLDGAKHFKKTLVKLDSVFFFIESAIDSIITEHIDILLKQKDEWSSSPLEDKLQKQSSLKIDELRKKWIGERERRKLESEAATSRINMLQIENQRLREQLGVR</sequence>
<dbReference type="OrthoDB" id="4052563at2759"/>
<evidence type="ECO:0000313" key="2">
    <source>
        <dbReference type="EMBL" id="CDO94439.1"/>
    </source>
</evidence>
<evidence type="ECO:0000313" key="3">
    <source>
        <dbReference type="Proteomes" id="UP000031516"/>
    </source>
</evidence>
<dbReference type="Proteomes" id="UP000031516">
    <property type="component" value="Unassembled WGS sequence"/>
</dbReference>
<keyword evidence="1" id="KW-0175">Coiled coil</keyword>
<comment type="caution">
    <text evidence="2">The sequence shown here is derived from an EMBL/GenBank/DDBJ whole genome shotgun (WGS) entry which is preliminary data.</text>
</comment>
<organism evidence="2 3">
    <name type="scientific">Kluyveromyces dobzhanskii CBS 2104</name>
    <dbReference type="NCBI Taxonomy" id="1427455"/>
    <lineage>
        <taxon>Eukaryota</taxon>
        <taxon>Fungi</taxon>
        <taxon>Dikarya</taxon>
        <taxon>Ascomycota</taxon>
        <taxon>Saccharomycotina</taxon>
        <taxon>Saccharomycetes</taxon>
        <taxon>Saccharomycetales</taxon>
        <taxon>Saccharomycetaceae</taxon>
        <taxon>Kluyveromyces</taxon>
    </lineage>
</organism>
<feature type="coiled-coil region" evidence="1">
    <location>
        <begin position="4"/>
        <end position="38"/>
    </location>
</feature>
<keyword evidence="3" id="KW-1185">Reference proteome</keyword>
<feature type="coiled-coil region" evidence="1">
    <location>
        <begin position="73"/>
        <end position="107"/>
    </location>
</feature>
<dbReference type="AlphaFoldDB" id="A0A0A8L8B6"/>
<feature type="coiled-coil region" evidence="1">
    <location>
        <begin position="133"/>
        <end position="160"/>
    </location>
</feature>
<dbReference type="EMBL" id="CCBQ010000037">
    <property type="protein sequence ID" value="CDO94439.1"/>
    <property type="molecule type" value="Genomic_DNA"/>
</dbReference>
<protein>
    <submittedName>
        <fullName evidence="2">WGS project CCBQ000000000 data, contig 00106</fullName>
    </submittedName>
</protein>
<accession>A0A0A8L8B6</accession>
<proteinExistence type="predicted"/>
<gene>
    <name evidence="2" type="ORF">KLDO_g2703</name>
</gene>